<reference evidence="2 3" key="1">
    <citation type="submission" date="2023-07" db="EMBL/GenBank/DDBJ databases">
        <title>Genomic Encyclopedia of Type Strains, Phase IV (KMG-IV): sequencing the most valuable type-strain genomes for metagenomic binning, comparative biology and taxonomic classification.</title>
        <authorList>
            <person name="Goeker M."/>
        </authorList>
    </citation>
    <scope>NUCLEOTIDE SEQUENCE [LARGE SCALE GENOMIC DNA]</scope>
    <source>
        <strain evidence="2 3">DSM 22616</strain>
    </source>
</reference>
<protein>
    <submittedName>
        <fullName evidence="2">Uncharacterized protein</fullName>
    </submittedName>
</protein>
<dbReference type="EMBL" id="JAUSTN010000001">
    <property type="protein sequence ID" value="MDQ0274006.1"/>
    <property type="molecule type" value="Genomic_DNA"/>
</dbReference>
<evidence type="ECO:0000313" key="2">
    <source>
        <dbReference type="EMBL" id="MDQ0274006.1"/>
    </source>
</evidence>
<dbReference type="Proteomes" id="UP001236559">
    <property type="component" value="Unassembled WGS sequence"/>
</dbReference>
<feature type="signal peptide" evidence="1">
    <location>
        <begin position="1"/>
        <end position="27"/>
    </location>
</feature>
<feature type="chain" id="PRO_5046942788" evidence="1">
    <location>
        <begin position="28"/>
        <end position="176"/>
    </location>
</feature>
<evidence type="ECO:0000313" key="3">
    <source>
        <dbReference type="Proteomes" id="UP001236559"/>
    </source>
</evidence>
<proteinExistence type="predicted"/>
<gene>
    <name evidence="2" type="ORF">J2S72_000002</name>
</gene>
<organism evidence="2 3">
    <name type="scientific">Peptoniphilus koenoeneniae</name>
    <dbReference type="NCBI Taxonomy" id="507751"/>
    <lineage>
        <taxon>Bacteria</taxon>
        <taxon>Bacillati</taxon>
        <taxon>Bacillota</taxon>
        <taxon>Tissierellia</taxon>
        <taxon>Tissierellales</taxon>
        <taxon>Peptoniphilaceae</taxon>
        <taxon>Peptoniphilus</taxon>
    </lineage>
</organism>
<sequence>MKFKRITTFILSLVMLIGMIPVDSVYAGADLIDKKNKDKTEWDGKTDWTRPYDENMGIDPKTGKNVYTTNPGGPGFGDSYTYRQWMAIMLNWAGIKYLPEEEGKGVDKKTGETAFRESRIMYDVLVEQPNGEVKAFSGFGFKGRPMYKHLLNAENKDKKIEEIDCSKFFSVKKIVG</sequence>
<keyword evidence="1" id="KW-0732">Signal</keyword>
<evidence type="ECO:0000256" key="1">
    <source>
        <dbReference type="SAM" id="SignalP"/>
    </source>
</evidence>
<dbReference type="RefSeq" id="WP_307494793.1">
    <property type="nucleotide sequence ID" value="NZ_JAUSTN010000001.1"/>
</dbReference>
<comment type="caution">
    <text evidence="2">The sequence shown here is derived from an EMBL/GenBank/DDBJ whole genome shotgun (WGS) entry which is preliminary data.</text>
</comment>
<name>A0ABU0ARW7_9FIRM</name>
<accession>A0ABU0ARW7</accession>
<keyword evidence="3" id="KW-1185">Reference proteome</keyword>